<evidence type="ECO:0000313" key="1">
    <source>
        <dbReference type="EMBL" id="MED1201937.1"/>
    </source>
</evidence>
<dbReference type="EMBL" id="JARMAB010000004">
    <property type="protein sequence ID" value="MED1201937.1"/>
    <property type="molecule type" value="Genomic_DNA"/>
</dbReference>
<reference evidence="1 2" key="1">
    <citation type="submission" date="2023-03" db="EMBL/GenBank/DDBJ databases">
        <title>Bacillus Genome Sequencing.</title>
        <authorList>
            <person name="Dunlap C."/>
        </authorList>
    </citation>
    <scope>NUCLEOTIDE SEQUENCE [LARGE SCALE GENOMIC DNA]</scope>
    <source>
        <strain evidence="1 2">B-23453</strain>
    </source>
</reference>
<sequence>MPIRNSLNNFGITGDTNLAPSNIKKDVMIEGVIGNKLLYGTNDKVSLTATQQNAPIIKYPGYSNANSQMYILGEDNSYIYLRTGNGTYYLTIYNKLTGTVKNSTDQLPTSYLAKITSNNDGYVYMYFGTSQTIKKINCSTGATVWTYSTNYAFNGDYNLKYYNGYLYVIYTSSSSGVIYEKIDPSAGTRISISSLISQTGSQSIILDKYFYTFYSGTVYQFDITTGSQVATWIGLASNVSAIDYLNQVYFSNTATSVIAFNYSKVQQWTYALTFPYAPSPFVIMRNGYFCNDYQNGNNIKLNINGTLAYKQTCPVASNWGTDTTRFFYMYDTDGIIIVWQITVSSNTYNNLGQYFESVTLS</sequence>
<gene>
    <name evidence="1" type="ORF">P4T90_02400</name>
</gene>
<name>A0ABU6MC13_9BACI</name>
<dbReference type="SUPFAM" id="SSF50998">
    <property type="entry name" value="Quinoprotein alcohol dehydrogenase-like"/>
    <property type="match status" value="1"/>
</dbReference>
<keyword evidence="2" id="KW-1185">Reference proteome</keyword>
<comment type="caution">
    <text evidence="1">The sequence shown here is derived from an EMBL/GenBank/DDBJ whole genome shotgun (WGS) entry which is preliminary data.</text>
</comment>
<dbReference type="Proteomes" id="UP001341444">
    <property type="component" value="Unassembled WGS sequence"/>
</dbReference>
<organism evidence="1 2">
    <name type="scientific">Heyndrickxia acidicola</name>
    <dbReference type="NCBI Taxonomy" id="209389"/>
    <lineage>
        <taxon>Bacteria</taxon>
        <taxon>Bacillati</taxon>
        <taxon>Bacillota</taxon>
        <taxon>Bacilli</taxon>
        <taxon>Bacillales</taxon>
        <taxon>Bacillaceae</taxon>
        <taxon>Heyndrickxia</taxon>
    </lineage>
</organism>
<proteinExistence type="predicted"/>
<dbReference type="InterPro" id="IPR011047">
    <property type="entry name" value="Quinoprotein_ADH-like_sf"/>
</dbReference>
<accession>A0ABU6MC13</accession>
<evidence type="ECO:0000313" key="2">
    <source>
        <dbReference type="Proteomes" id="UP001341444"/>
    </source>
</evidence>
<protein>
    <submittedName>
        <fullName evidence="1">Uncharacterized protein</fullName>
    </submittedName>
</protein>
<dbReference type="RefSeq" id="WP_066264478.1">
    <property type="nucleotide sequence ID" value="NZ_JARMAB010000004.1"/>
</dbReference>